<evidence type="ECO:0000256" key="9">
    <source>
        <dbReference type="ARBA" id="ARBA00038106"/>
    </source>
</evidence>
<evidence type="ECO:0000256" key="1">
    <source>
        <dbReference type="ARBA" id="ARBA00000971"/>
    </source>
</evidence>
<comment type="similarity">
    <text evidence="9">Belongs to the FKBP-type PPIase family. FKBP1 subfamily.</text>
</comment>
<evidence type="ECO:0000256" key="2">
    <source>
        <dbReference type="ARBA" id="ARBA00004369"/>
    </source>
</evidence>
<evidence type="ECO:0000256" key="5">
    <source>
        <dbReference type="ARBA" id="ARBA00022951"/>
    </source>
</evidence>
<evidence type="ECO:0000256" key="7">
    <source>
        <dbReference type="ARBA" id="ARBA00023235"/>
    </source>
</evidence>
<dbReference type="Ensembl" id="ENSEAST00005061801.1">
    <property type="protein sequence ID" value="ENSEASP00005045592.1"/>
    <property type="gene ID" value="ENSEASG00005038315.1"/>
</dbReference>
<organism evidence="14 15">
    <name type="scientific">Equus asinus</name>
    <name type="common">Donkey</name>
    <name type="synonym">Equus africanus asinus</name>
    <dbReference type="NCBI Taxonomy" id="9793"/>
    <lineage>
        <taxon>Eukaryota</taxon>
        <taxon>Metazoa</taxon>
        <taxon>Chordata</taxon>
        <taxon>Craniata</taxon>
        <taxon>Vertebrata</taxon>
        <taxon>Euteleostomi</taxon>
        <taxon>Mammalia</taxon>
        <taxon>Eutheria</taxon>
        <taxon>Laurasiatheria</taxon>
        <taxon>Perissodactyla</taxon>
        <taxon>Equidae</taxon>
        <taxon>Equus</taxon>
    </lineage>
</organism>
<evidence type="ECO:0000256" key="12">
    <source>
        <dbReference type="SAM" id="MobiDB-lite"/>
    </source>
</evidence>
<sequence length="215" mass="22792">DTFPGASLTSHSEYIHSFKPTPGSAAAASPSHAGPSSSPPPLRTPGCLPPCPQALVPPPPSPATHSILTPARPGSSGNKIPSVLLPDKKTSLPSADPARRPRLHSRERESEASAPRPLIGRTFPKKGQTCVVHYTGMLQNGKKFDSSRDRNKPFKFRIGKQEVIKGFEEGAAQMSLGQRAKLTCTPDVAYGATGHPGVIPPNATLIFDVELLNLE</sequence>
<dbReference type="PROSITE" id="PS50059">
    <property type="entry name" value="FKBP_PPIASE"/>
    <property type="match status" value="1"/>
</dbReference>
<dbReference type="Pfam" id="PF00254">
    <property type="entry name" value="FKBP_C"/>
    <property type="match status" value="1"/>
</dbReference>
<dbReference type="InterPro" id="IPR046357">
    <property type="entry name" value="PPIase_dom_sf"/>
</dbReference>
<proteinExistence type="inferred from homology"/>
<feature type="domain" description="PPIase FKBP-type" evidence="13">
    <location>
        <begin position="127"/>
        <end position="215"/>
    </location>
</feature>
<dbReference type="EC" id="5.2.1.8" evidence="11"/>
<dbReference type="Gene3D" id="3.10.50.40">
    <property type="match status" value="1"/>
</dbReference>
<gene>
    <name evidence="14" type="primary">FKBP1B</name>
</gene>
<dbReference type="Proteomes" id="UP000694387">
    <property type="component" value="Chromosome 6"/>
</dbReference>
<dbReference type="GO" id="GO:0003755">
    <property type="term" value="F:peptidyl-prolyl cis-trans isomerase activity"/>
    <property type="evidence" value="ECO:0007669"/>
    <property type="project" value="UniProtKB-KW"/>
</dbReference>
<comment type="function">
    <text evidence="8">Has the potential to contribute to the immunosuppressive and toxic effects of FK506 and rapamycin. PPIases accelerate the folding of proteins. It catalyzes the cis-trans isomerization of proline imidic peptide bonds in oligopeptides.</text>
</comment>
<keyword evidence="7 11" id="KW-0413">Isomerase</keyword>
<feature type="region of interest" description="Disordered" evidence="12">
    <location>
        <begin position="1"/>
        <end position="122"/>
    </location>
</feature>
<evidence type="ECO:0000313" key="14">
    <source>
        <dbReference type="Ensembl" id="ENSEASP00005045592.1"/>
    </source>
</evidence>
<keyword evidence="4" id="KW-0963">Cytoplasm</keyword>
<evidence type="ECO:0000256" key="6">
    <source>
        <dbReference type="ARBA" id="ARBA00023110"/>
    </source>
</evidence>
<dbReference type="PANTHER" id="PTHR10516">
    <property type="entry name" value="PEPTIDYL-PROLYL CIS-TRANS ISOMERASE"/>
    <property type="match status" value="1"/>
</dbReference>
<evidence type="ECO:0000313" key="15">
    <source>
        <dbReference type="Proteomes" id="UP000694387"/>
    </source>
</evidence>
<feature type="compositionally biased region" description="Low complexity" evidence="12">
    <location>
        <begin position="22"/>
        <end position="36"/>
    </location>
</feature>
<evidence type="ECO:0000256" key="11">
    <source>
        <dbReference type="PROSITE-ProRule" id="PRU00277"/>
    </source>
</evidence>
<evidence type="ECO:0000259" key="13">
    <source>
        <dbReference type="PROSITE" id="PS50059"/>
    </source>
</evidence>
<dbReference type="AlphaFoldDB" id="A0A9L0J6F9"/>
<keyword evidence="6 11" id="KW-0697">Rotamase</keyword>
<accession>A0A9L0J6F9</accession>
<comment type="catalytic activity">
    <reaction evidence="1 11">
        <text>[protein]-peptidylproline (omega=180) = [protein]-peptidylproline (omega=0)</text>
        <dbReference type="Rhea" id="RHEA:16237"/>
        <dbReference type="Rhea" id="RHEA-COMP:10747"/>
        <dbReference type="Rhea" id="RHEA-COMP:10748"/>
        <dbReference type="ChEBI" id="CHEBI:83833"/>
        <dbReference type="ChEBI" id="CHEBI:83834"/>
        <dbReference type="EC" id="5.2.1.8"/>
    </reaction>
</comment>
<dbReference type="InterPro" id="IPR001179">
    <property type="entry name" value="PPIase_FKBP_dom"/>
</dbReference>
<dbReference type="PANTHER" id="PTHR10516:SF429">
    <property type="entry name" value="PEPTIDYL-PROLYL CIS-TRANS ISOMERASE FKBP1B"/>
    <property type="match status" value="1"/>
</dbReference>
<protein>
    <recommendedName>
        <fullName evidence="11">peptidylprolyl isomerase</fullName>
        <ecNumber evidence="11">5.2.1.8</ecNumber>
    </recommendedName>
</protein>
<reference evidence="14" key="2">
    <citation type="submission" date="2025-08" db="UniProtKB">
        <authorList>
            <consortium name="Ensembl"/>
        </authorList>
    </citation>
    <scope>IDENTIFICATION</scope>
</reference>
<evidence type="ECO:0000256" key="4">
    <source>
        <dbReference type="ARBA" id="ARBA00022490"/>
    </source>
</evidence>
<reference evidence="14" key="3">
    <citation type="submission" date="2025-09" db="UniProtKB">
        <authorList>
            <consortium name="Ensembl"/>
        </authorList>
    </citation>
    <scope>IDENTIFICATION</scope>
</reference>
<dbReference type="SUPFAM" id="SSF54534">
    <property type="entry name" value="FKBP-like"/>
    <property type="match status" value="1"/>
</dbReference>
<evidence type="ECO:0000256" key="3">
    <source>
        <dbReference type="ARBA" id="ARBA00004496"/>
    </source>
</evidence>
<reference evidence="14 15" key="1">
    <citation type="journal article" date="2020" name="Nat. Commun.">
        <title>Donkey genomes provide new insights into domestication and selection for coat color.</title>
        <authorList>
            <person name="Wang"/>
            <person name="C."/>
            <person name="Li"/>
            <person name="H."/>
            <person name="Guo"/>
            <person name="Y."/>
            <person name="Huang"/>
            <person name="J."/>
            <person name="Sun"/>
            <person name="Y."/>
            <person name="Min"/>
            <person name="J."/>
            <person name="Wang"/>
            <person name="J."/>
            <person name="Fang"/>
            <person name="X."/>
            <person name="Zhao"/>
            <person name="Z."/>
            <person name="Wang"/>
            <person name="S."/>
            <person name="Zhang"/>
            <person name="Y."/>
            <person name="Liu"/>
            <person name="Q."/>
            <person name="Jiang"/>
            <person name="Q."/>
            <person name="Wang"/>
            <person name="X."/>
            <person name="Guo"/>
            <person name="Y."/>
            <person name="Yang"/>
            <person name="C."/>
            <person name="Wang"/>
            <person name="Y."/>
            <person name="Tian"/>
            <person name="F."/>
            <person name="Zhuang"/>
            <person name="G."/>
            <person name="Fan"/>
            <person name="Y."/>
            <person name="Gao"/>
            <person name="Q."/>
            <person name="Li"/>
            <person name="Y."/>
            <person name="Ju"/>
            <person name="Z."/>
            <person name="Li"/>
            <person name="J."/>
            <person name="Li"/>
            <person name="R."/>
            <person name="Hou"/>
            <person name="M."/>
            <person name="Yang"/>
            <person name="G."/>
            <person name="Liu"/>
            <person name="G."/>
            <person name="Liu"/>
            <person name="W."/>
            <person name="Guo"/>
            <person name="J."/>
            <person name="Pan"/>
            <person name="S."/>
            <person name="Fan"/>
            <person name="G."/>
            <person name="Zhang"/>
            <person name="W."/>
            <person name="Zhang"/>
            <person name="R."/>
            <person name="Yu"/>
            <person name="J."/>
            <person name="Zhang"/>
            <person name="X."/>
            <person name="Yin"/>
            <person name="Q."/>
            <person name="Ji"/>
            <person name="C."/>
            <person name="Jin"/>
            <person name="Y."/>
            <person name="Yue"/>
            <person name="G."/>
            <person name="Liu"/>
            <person name="M."/>
            <person name="Xu"/>
            <person name="J."/>
            <person name="Liu"/>
            <person name="S."/>
            <person name="Jordana"/>
            <person name="J."/>
            <person name="Noce"/>
            <person name="A."/>
            <person name="Amills"/>
            <person name="M."/>
            <person name="Wu"/>
            <person name="D.D."/>
            <person name="Li"/>
            <person name="S."/>
            <person name="Zhou"/>
            <person name="X. and Zhong"/>
            <person name="J."/>
        </authorList>
    </citation>
    <scope>NUCLEOTIDE SEQUENCE [LARGE SCALE GENOMIC DNA]</scope>
</reference>
<dbReference type="GO" id="GO:0033017">
    <property type="term" value="C:sarcoplasmic reticulum membrane"/>
    <property type="evidence" value="ECO:0007669"/>
    <property type="project" value="TreeGrafter"/>
</dbReference>
<evidence type="ECO:0000256" key="10">
    <source>
        <dbReference type="ARBA" id="ARBA00047095"/>
    </source>
</evidence>
<dbReference type="InterPro" id="IPR050689">
    <property type="entry name" value="FKBP-type_PPIase"/>
</dbReference>
<comment type="subcellular location">
    <subcellularLocation>
        <location evidence="3">Cytoplasm</location>
    </subcellularLocation>
    <subcellularLocation>
        <location evidence="2">Sarcoplasmic reticulum</location>
    </subcellularLocation>
</comment>
<dbReference type="FunFam" id="3.10.50.40:FF:000008">
    <property type="entry name" value="Peptidylprolyl isomerase"/>
    <property type="match status" value="1"/>
</dbReference>
<keyword evidence="15" id="KW-1185">Reference proteome</keyword>
<evidence type="ECO:0000256" key="8">
    <source>
        <dbReference type="ARBA" id="ARBA00037401"/>
    </source>
</evidence>
<keyword evidence="5" id="KW-0703">Sarcoplasmic reticulum</keyword>
<dbReference type="GeneTree" id="ENSGT00940000153311"/>
<comment type="subunit">
    <text evidence="10">Identified in a complex composed of RYR2, FKBP1B, PKA catalytic subunit, PRKAR2A, AKAP6, and the protein phosphatases PP2A and PP1. Interacts directly with RYR2.</text>
</comment>
<name>A0A9L0J6F9_EQUAS</name>
<feature type="compositionally biased region" description="Pro residues" evidence="12">
    <location>
        <begin position="37"/>
        <end position="62"/>
    </location>
</feature>
<dbReference type="GO" id="GO:0010881">
    <property type="term" value="P:regulation of cardiac muscle contraction by regulation of the release of sequestered calcium ion"/>
    <property type="evidence" value="ECO:0007669"/>
    <property type="project" value="TreeGrafter"/>
</dbReference>